<evidence type="ECO:0000256" key="1">
    <source>
        <dbReference type="SAM" id="Phobius"/>
    </source>
</evidence>
<dbReference type="GO" id="GO:0008556">
    <property type="term" value="F:P-type potassium transmembrane transporter activity"/>
    <property type="evidence" value="ECO:0007669"/>
    <property type="project" value="InterPro"/>
</dbReference>
<dbReference type="EMBL" id="WVIE01000023">
    <property type="protein sequence ID" value="NDJ19020.1"/>
    <property type="molecule type" value="Genomic_DNA"/>
</dbReference>
<dbReference type="InterPro" id="IPR011726">
    <property type="entry name" value="KdpF"/>
</dbReference>
<keyword evidence="1" id="KW-0472">Membrane</keyword>
<dbReference type="NCBIfam" id="TIGR02115">
    <property type="entry name" value="potass_kdpF"/>
    <property type="match status" value="1"/>
</dbReference>
<sequence length="86" mass="9419">MIRNLNSMLADVGETCSTGWDSGRRQQVPRYLFLLLCLNLVAAPAVYAATDGAFSKTQSYAIALLALTTVALAAYLFVVIFQPERF</sequence>
<feature type="transmembrane region" description="Helical" evidence="1">
    <location>
        <begin position="31"/>
        <end position="49"/>
    </location>
</feature>
<reference evidence="2" key="1">
    <citation type="submission" date="2019-12" db="EMBL/GenBank/DDBJ databases">
        <title>High-Quality draft genome sequences of three cyanobacteria isolated from the limestone walls of the Old Cathedral of Coimbra.</title>
        <authorList>
            <person name="Tiago I."/>
            <person name="Soares F."/>
            <person name="Portugal A."/>
        </authorList>
    </citation>
    <scope>NUCLEOTIDE SEQUENCE</scope>
    <source>
        <strain evidence="2">A</strain>
    </source>
</reference>
<gene>
    <name evidence="2" type="primary">kdpF</name>
    <name evidence="2" type="ORF">GS601_17300</name>
</gene>
<organism evidence="2 3">
    <name type="scientific">Myxacorys almedinensis A</name>
    <dbReference type="NCBI Taxonomy" id="2690445"/>
    <lineage>
        <taxon>Bacteria</taxon>
        <taxon>Bacillati</taxon>
        <taxon>Cyanobacteriota</taxon>
        <taxon>Cyanophyceae</taxon>
        <taxon>Leptolyngbyales</taxon>
        <taxon>Leptolyngbyaceae</taxon>
        <taxon>Myxacorys</taxon>
        <taxon>Myxacorys almedinensis</taxon>
    </lineage>
</organism>
<accession>A0A8J7ZBQ0</accession>
<protein>
    <submittedName>
        <fullName evidence="2">K(+)-transporting ATPase subunit F</fullName>
    </submittedName>
</protein>
<dbReference type="GO" id="GO:0005886">
    <property type="term" value="C:plasma membrane"/>
    <property type="evidence" value="ECO:0007669"/>
    <property type="project" value="InterPro"/>
</dbReference>
<proteinExistence type="predicted"/>
<dbReference type="AlphaFoldDB" id="A0A8J7ZBQ0"/>
<comment type="caution">
    <text evidence="2">The sequence shown here is derived from an EMBL/GenBank/DDBJ whole genome shotgun (WGS) entry which is preliminary data.</text>
</comment>
<dbReference type="Proteomes" id="UP000646053">
    <property type="component" value="Unassembled WGS sequence"/>
</dbReference>
<dbReference type="Pfam" id="PF09604">
    <property type="entry name" value="Potass_KdpF"/>
    <property type="match status" value="1"/>
</dbReference>
<feature type="transmembrane region" description="Helical" evidence="1">
    <location>
        <begin position="61"/>
        <end position="81"/>
    </location>
</feature>
<evidence type="ECO:0000313" key="2">
    <source>
        <dbReference type="EMBL" id="NDJ19020.1"/>
    </source>
</evidence>
<keyword evidence="1" id="KW-1133">Transmembrane helix</keyword>
<keyword evidence="1" id="KW-0812">Transmembrane</keyword>
<evidence type="ECO:0000313" key="3">
    <source>
        <dbReference type="Proteomes" id="UP000646053"/>
    </source>
</evidence>
<dbReference type="RefSeq" id="WP_162424549.1">
    <property type="nucleotide sequence ID" value="NZ_WVIE01000023.1"/>
</dbReference>
<name>A0A8J7ZBQ0_9CYAN</name>
<keyword evidence="3" id="KW-1185">Reference proteome</keyword>